<reference evidence="1" key="1">
    <citation type="submission" date="2019-11" db="EMBL/GenBank/DDBJ databases">
        <title>Nori genome reveals adaptations in red seaweeds to the harsh intertidal environment.</title>
        <authorList>
            <person name="Wang D."/>
            <person name="Mao Y."/>
        </authorList>
    </citation>
    <scope>NUCLEOTIDE SEQUENCE</scope>
    <source>
        <tissue evidence="1">Gametophyte</tissue>
    </source>
</reference>
<evidence type="ECO:0000313" key="2">
    <source>
        <dbReference type="Proteomes" id="UP000798662"/>
    </source>
</evidence>
<proteinExistence type="predicted"/>
<sequence>MTLTAFHFRYPQSLMLLQSVFATTCLFVLSRVRGSGVVVPSLRRRELAKILPSSLLFVANVSVGLAALSLVNIPMFSALRRLTVLFVLGSERLLLRKRHPRRLVVAVLFLTAGAVVSAASDVTFSALGYVLVMLNNALTACYLASIKRAMRDVPGLNPLGLLYYSALLGMPLVLALSVGSGEAAAAVAAMQGREELRTGAFGWALAATAASAFFVNYSTALCTHVTSPLTTSVAAQLKNVLQTLLGFWSWGKAAMLARSGGGATSGPVGSVVLAMGPGGAGGRPHA</sequence>
<keyword evidence="2" id="KW-1185">Reference proteome</keyword>
<comment type="caution">
    <text evidence="1">The sequence shown here is derived from an EMBL/GenBank/DDBJ whole genome shotgun (WGS) entry which is preliminary data.</text>
</comment>
<protein>
    <submittedName>
        <fullName evidence="1">Uncharacterized protein</fullName>
    </submittedName>
</protein>
<organism evidence="1 2">
    <name type="scientific">Pyropia yezoensis</name>
    <name type="common">Susabi-nori</name>
    <name type="synonym">Porphyra yezoensis</name>
    <dbReference type="NCBI Taxonomy" id="2788"/>
    <lineage>
        <taxon>Eukaryota</taxon>
        <taxon>Rhodophyta</taxon>
        <taxon>Bangiophyceae</taxon>
        <taxon>Bangiales</taxon>
        <taxon>Bangiaceae</taxon>
        <taxon>Pyropia</taxon>
    </lineage>
</organism>
<dbReference type="EMBL" id="CM020619">
    <property type="protein sequence ID" value="KAK1864978.1"/>
    <property type="molecule type" value="Genomic_DNA"/>
</dbReference>
<gene>
    <name evidence="1" type="ORF">I4F81_007514</name>
</gene>
<name>A0ACC3C5B5_PYRYE</name>
<accession>A0ACC3C5B5</accession>
<evidence type="ECO:0000313" key="1">
    <source>
        <dbReference type="EMBL" id="KAK1864978.1"/>
    </source>
</evidence>
<dbReference type="Proteomes" id="UP000798662">
    <property type="component" value="Chromosome 2"/>
</dbReference>